<proteinExistence type="predicted"/>
<dbReference type="InterPro" id="IPR045761">
    <property type="entry name" value="ODP_dom"/>
</dbReference>
<evidence type="ECO:0000313" key="3">
    <source>
        <dbReference type="Proteomes" id="UP001225596"/>
    </source>
</evidence>
<dbReference type="PANTHER" id="PTHR43041">
    <property type="entry name" value="HYDROLASE, METALLO-BETA-LACTAMASE SUPERFAMILY"/>
    <property type="match status" value="1"/>
</dbReference>
<comment type="caution">
    <text evidence="2">The sequence shown here is derived from an EMBL/GenBank/DDBJ whole genome shotgun (WGS) entry which is preliminary data.</text>
</comment>
<dbReference type="Gene3D" id="3.60.15.10">
    <property type="entry name" value="Ribonuclease Z/Hydroxyacylglutathione hydrolase-like"/>
    <property type="match status" value="1"/>
</dbReference>
<protein>
    <submittedName>
        <fullName evidence="2">MBL fold metallo-hydrolase</fullName>
    </submittedName>
</protein>
<evidence type="ECO:0000259" key="1">
    <source>
        <dbReference type="SMART" id="SM00849"/>
    </source>
</evidence>
<dbReference type="InterPro" id="IPR001279">
    <property type="entry name" value="Metallo-B-lactamas"/>
</dbReference>
<dbReference type="Proteomes" id="UP001225596">
    <property type="component" value="Unassembled WGS sequence"/>
</dbReference>
<dbReference type="EMBL" id="JAUYVH010000010">
    <property type="protein sequence ID" value="MDQ9171591.1"/>
    <property type="molecule type" value="Genomic_DNA"/>
</dbReference>
<dbReference type="SMART" id="SM00849">
    <property type="entry name" value="Lactamase_B"/>
    <property type="match status" value="1"/>
</dbReference>
<feature type="domain" description="Metallo-beta-lactamase" evidence="1">
    <location>
        <begin position="29"/>
        <end position="221"/>
    </location>
</feature>
<sequence>MSIELYNDGKHICVMFSDLVEENGGETVQSNQFLIVQDGNGILLDPGGVLTYNELFLTMSKYFPPKQLKYVFASHADPDIIASLPRWLNNSNTRLLISRIWSRFVPHFCPQGKTEGRIIPVPDEGTLLPFGDTLFQILPAHFLHSEGNLQFYDPVSRILFSGDMGASLVPASLATAPITNFDQHVAFMRGFHTRYMVSNKVCRYWVNMVRNLDPLWIVPQHGAPLKGREVIGNFLDWIEALACGVDLMTQEMYTPPRKVSVLSEEALE</sequence>
<keyword evidence="3" id="KW-1185">Reference proteome</keyword>
<dbReference type="SUPFAM" id="SSF56281">
    <property type="entry name" value="Metallo-hydrolase/oxidoreductase"/>
    <property type="match status" value="1"/>
</dbReference>
<dbReference type="InterPro" id="IPR036866">
    <property type="entry name" value="RibonucZ/Hydroxyglut_hydro"/>
</dbReference>
<reference evidence="2 3" key="1">
    <citation type="submission" date="2023-08" db="EMBL/GenBank/DDBJ databases">
        <title>Oxalobacteraceae gen .nov., isolated from river sludge outside the plant.</title>
        <authorList>
            <person name="Zhao S.Y."/>
        </authorList>
    </citation>
    <scope>NUCLEOTIDE SEQUENCE [LARGE SCALE GENOMIC DNA]</scope>
    <source>
        <strain evidence="2 3">R-40</strain>
    </source>
</reference>
<evidence type="ECO:0000313" key="2">
    <source>
        <dbReference type="EMBL" id="MDQ9171591.1"/>
    </source>
</evidence>
<dbReference type="RefSeq" id="WP_338437525.1">
    <property type="nucleotide sequence ID" value="NZ_JAUYVH010000010.1"/>
</dbReference>
<accession>A0ABU1BUC0</accession>
<dbReference type="CDD" id="cd07709">
    <property type="entry name" value="flavodiiron_proteins_MBL-fold"/>
    <property type="match status" value="1"/>
</dbReference>
<gene>
    <name evidence="2" type="ORF">Q8A64_14345</name>
</gene>
<organism evidence="2 3">
    <name type="scientific">Keguizhuia sedimenti</name>
    <dbReference type="NCBI Taxonomy" id="3064264"/>
    <lineage>
        <taxon>Bacteria</taxon>
        <taxon>Pseudomonadati</taxon>
        <taxon>Pseudomonadota</taxon>
        <taxon>Betaproteobacteria</taxon>
        <taxon>Burkholderiales</taxon>
        <taxon>Oxalobacteraceae</taxon>
        <taxon>Keguizhuia</taxon>
    </lineage>
</organism>
<name>A0ABU1BUC0_9BURK</name>
<dbReference type="PANTHER" id="PTHR43041:SF1">
    <property type="entry name" value="METALLO-BETA-LACTAMASE DOMAIN-CONTAINING PROTEIN"/>
    <property type="match status" value="1"/>
</dbReference>
<dbReference type="Pfam" id="PF19583">
    <property type="entry name" value="ODP"/>
    <property type="match status" value="1"/>
</dbReference>